<dbReference type="GO" id="GO:0001708">
    <property type="term" value="P:cell fate specification"/>
    <property type="evidence" value="ECO:0007669"/>
    <property type="project" value="TreeGrafter"/>
</dbReference>
<dbReference type="InterPro" id="IPR008967">
    <property type="entry name" value="p53-like_TF_DNA-bd_sf"/>
</dbReference>
<reference evidence="9 10" key="1">
    <citation type="submission" date="2024-04" db="EMBL/GenBank/DDBJ databases">
        <authorList>
            <consortium name="Genoscope - CEA"/>
            <person name="William W."/>
        </authorList>
    </citation>
    <scope>NUCLEOTIDE SEQUENCE [LARGE SCALE GENOMIC DNA]</scope>
</reference>
<evidence type="ECO:0000256" key="3">
    <source>
        <dbReference type="ARBA" id="ARBA00023125"/>
    </source>
</evidence>
<dbReference type="InterPro" id="IPR036960">
    <property type="entry name" value="T-box_sf"/>
</dbReference>
<feature type="domain" description="T-box" evidence="8">
    <location>
        <begin position="258"/>
        <end position="440"/>
    </location>
</feature>
<dbReference type="GO" id="GO:0000981">
    <property type="term" value="F:DNA-binding transcription factor activity, RNA polymerase II-specific"/>
    <property type="evidence" value="ECO:0007669"/>
    <property type="project" value="TreeGrafter"/>
</dbReference>
<keyword evidence="4" id="KW-0804">Transcription</keyword>
<evidence type="ECO:0000256" key="4">
    <source>
        <dbReference type="ARBA" id="ARBA00023163"/>
    </source>
</evidence>
<evidence type="ECO:0000256" key="2">
    <source>
        <dbReference type="ARBA" id="ARBA00023015"/>
    </source>
</evidence>
<proteinExistence type="predicted"/>
<evidence type="ECO:0000259" key="8">
    <source>
        <dbReference type="PROSITE" id="PS50252"/>
    </source>
</evidence>
<keyword evidence="3 6" id="KW-0238">DNA-binding</keyword>
<dbReference type="PROSITE" id="PS01283">
    <property type="entry name" value="TBOX_1"/>
    <property type="match status" value="1"/>
</dbReference>
<dbReference type="SUPFAM" id="SSF49417">
    <property type="entry name" value="p53-like transcription factors"/>
    <property type="match status" value="1"/>
</dbReference>
<organism evidence="9 10">
    <name type="scientific">Lymnaea stagnalis</name>
    <name type="common">Great pond snail</name>
    <name type="synonym">Helix stagnalis</name>
    <dbReference type="NCBI Taxonomy" id="6523"/>
    <lineage>
        <taxon>Eukaryota</taxon>
        <taxon>Metazoa</taxon>
        <taxon>Spiralia</taxon>
        <taxon>Lophotrochozoa</taxon>
        <taxon>Mollusca</taxon>
        <taxon>Gastropoda</taxon>
        <taxon>Heterobranchia</taxon>
        <taxon>Euthyneura</taxon>
        <taxon>Panpulmonata</taxon>
        <taxon>Hygrophila</taxon>
        <taxon>Lymnaeoidea</taxon>
        <taxon>Lymnaeidae</taxon>
        <taxon>Lymnaea</taxon>
    </lineage>
</organism>
<dbReference type="InterPro" id="IPR046360">
    <property type="entry name" value="T-box_DNA-bd"/>
</dbReference>
<feature type="region of interest" description="Disordered" evidence="7">
    <location>
        <begin position="100"/>
        <end position="123"/>
    </location>
</feature>
<comment type="caution">
    <text evidence="6">Lacks conserved residue(s) required for the propagation of feature annotation.</text>
</comment>
<dbReference type="GO" id="GO:0000785">
    <property type="term" value="C:chromatin"/>
    <property type="evidence" value="ECO:0007669"/>
    <property type="project" value="TreeGrafter"/>
</dbReference>
<gene>
    <name evidence="9" type="ORF">GSLYS_00017647001</name>
</gene>
<dbReference type="EMBL" id="CAXITT010000599">
    <property type="protein sequence ID" value="CAL1544134.1"/>
    <property type="molecule type" value="Genomic_DNA"/>
</dbReference>
<keyword evidence="10" id="KW-1185">Reference proteome</keyword>
<sequence length="753" mass="83823">MTLSCKAQAFSVANLIKPSAPRDEFGTQHHLGARHPHLQLFDILRSDAEYGREDIRIELASPDRKLPGCNNNNNNNNNHNNNICGRLSPDVMCGDPPVLAATGRDKSYEKSNREMKEPRGELKQSRDLFFPTTKNTCSRGTLGLDEGSRPGDSHGSPRADTHRQRIVEANGRLAHKQCRPRCHSNGKKCHEPQRLAPGSPSVRRQRLGAGEERGGQSSGSVLTGATCFCHGEISYCHHPGVQTVTDSNAPEKPILVELCHADLWTSFHRLGTEMIITKSGRRMFPSMKMRVSGLNPEKLYTMRLEFLQPDTRKYRYMYHSSRWMVSGSGEAMVTPPCHVNPEGPISGQAICSQIVSFERLKMTNTESSKPGQVSLVSMQKFQPQVVIEEVSCGRTAEGASLERYIIMFPQTSFMAVTAYQNQQITTLKIASNPFAKGFRESGKTRVPYEAIMGSYPNIISYNTGLGYLPGLPLLSGMYQGNGSNTRKRCYSESLYEDAFDMEPKSQILKPEAQKSMSILPQLDTISPYYESHPVISQSCNQTPYDMRGRDYRLRHQELTNHVIQVLNQRAPPPATSSAAPARSTVGSEHVAFSFSKQTSDLIEYNPKTVQALPPEASQQFTKANPSPVSPSSRHVAESIWSRRHHFVPDPTVLCTDLQDGRLPVFKNAKRGFPSHHKEEKNYVIHEQIQFRSRSVSLGRSPSAVSSSPRCKTEPSRTGEEIVNGSDVIKLGLVTMAVTPWSNRSCPFQSLHLA</sequence>
<dbReference type="PRINTS" id="PR00937">
    <property type="entry name" value="TBOX"/>
</dbReference>
<dbReference type="PANTHER" id="PTHR11267:SF207">
    <property type="entry name" value="OVER COMPENSATING MALES, ISOFORM A"/>
    <property type="match status" value="1"/>
</dbReference>
<dbReference type="GO" id="GO:0045893">
    <property type="term" value="P:positive regulation of DNA-templated transcription"/>
    <property type="evidence" value="ECO:0007669"/>
    <property type="project" value="InterPro"/>
</dbReference>
<feature type="compositionally biased region" description="Polar residues" evidence="7">
    <location>
        <begin position="695"/>
        <end position="709"/>
    </location>
</feature>
<dbReference type="Pfam" id="PF00907">
    <property type="entry name" value="T-box"/>
    <property type="match status" value="1"/>
</dbReference>
<evidence type="ECO:0000256" key="1">
    <source>
        <dbReference type="ARBA" id="ARBA00004123"/>
    </source>
</evidence>
<keyword evidence="5 6" id="KW-0539">Nucleus</keyword>
<feature type="compositionally biased region" description="Basic and acidic residues" evidence="7">
    <location>
        <begin position="103"/>
        <end position="123"/>
    </location>
</feature>
<dbReference type="PROSITE" id="PS50252">
    <property type="entry name" value="TBOX_3"/>
    <property type="match status" value="1"/>
</dbReference>
<accession>A0AAV2ID33</accession>
<dbReference type="GO" id="GO:0005634">
    <property type="term" value="C:nucleus"/>
    <property type="evidence" value="ECO:0007669"/>
    <property type="project" value="UniProtKB-SubCell"/>
</dbReference>
<comment type="caution">
    <text evidence="9">The sequence shown here is derived from an EMBL/GenBank/DDBJ whole genome shotgun (WGS) entry which is preliminary data.</text>
</comment>
<comment type="subcellular location">
    <subcellularLocation>
        <location evidence="1 6">Nucleus</location>
    </subcellularLocation>
</comment>
<protein>
    <recommendedName>
        <fullName evidence="8">T-box domain-containing protein</fullName>
    </recommendedName>
</protein>
<evidence type="ECO:0000313" key="10">
    <source>
        <dbReference type="Proteomes" id="UP001497497"/>
    </source>
</evidence>
<dbReference type="InterPro" id="IPR001699">
    <property type="entry name" value="TF_T-box"/>
</dbReference>
<feature type="region of interest" description="Disordered" evidence="7">
    <location>
        <begin position="695"/>
        <end position="717"/>
    </location>
</feature>
<name>A0AAV2ID33_LYMST</name>
<dbReference type="PANTHER" id="PTHR11267">
    <property type="entry name" value="T-BOX PROTEIN-RELATED"/>
    <property type="match status" value="1"/>
</dbReference>
<feature type="region of interest" description="Disordered" evidence="7">
    <location>
        <begin position="182"/>
        <end position="218"/>
    </location>
</feature>
<keyword evidence="2" id="KW-0805">Transcription regulation</keyword>
<evidence type="ECO:0000313" key="9">
    <source>
        <dbReference type="EMBL" id="CAL1544134.1"/>
    </source>
</evidence>
<dbReference type="SMART" id="SM00425">
    <property type="entry name" value="TBOX"/>
    <property type="match status" value="1"/>
</dbReference>
<evidence type="ECO:0000256" key="6">
    <source>
        <dbReference type="PROSITE-ProRule" id="PRU00201"/>
    </source>
</evidence>
<evidence type="ECO:0000256" key="7">
    <source>
        <dbReference type="SAM" id="MobiDB-lite"/>
    </source>
</evidence>
<dbReference type="GO" id="GO:0000978">
    <property type="term" value="F:RNA polymerase II cis-regulatory region sequence-specific DNA binding"/>
    <property type="evidence" value="ECO:0007669"/>
    <property type="project" value="InterPro"/>
</dbReference>
<evidence type="ECO:0000256" key="5">
    <source>
        <dbReference type="ARBA" id="ARBA00023242"/>
    </source>
</evidence>
<feature type="region of interest" description="Disordered" evidence="7">
    <location>
        <begin position="135"/>
        <end position="162"/>
    </location>
</feature>
<dbReference type="AlphaFoldDB" id="A0AAV2ID33"/>
<dbReference type="InterPro" id="IPR018186">
    <property type="entry name" value="TF_T-box_CS"/>
</dbReference>
<feature type="compositionally biased region" description="Basic and acidic residues" evidence="7">
    <location>
        <begin position="146"/>
        <end position="162"/>
    </location>
</feature>
<dbReference type="Proteomes" id="UP001497497">
    <property type="component" value="Unassembled WGS sequence"/>
</dbReference>
<dbReference type="Gene3D" id="2.60.40.820">
    <property type="entry name" value="Transcription factor, T-box"/>
    <property type="match status" value="1"/>
</dbReference>